<dbReference type="PANTHER" id="PTHR24291">
    <property type="entry name" value="CYTOCHROME P450 FAMILY 4"/>
    <property type="match status" value="1"/>
</dbReference>
<proteinExistence type="inferred from homology"/>
<gene>
    <name evidence="9" type="ORF">JYZ213_LOCUS23574</name>
</gene>
<dbReference type="GO" id="GO:0016705">
    <property type="term" value="F:oxidoreductase activity, acting on paired donors, with incorporation or reduction of molecular oxygen"/>
    <property type="evidence" value="ECO:0007669"/>
    <property type="project" value="InterPro"/>
</dbReference>
<keyword evidence="4 8" id="KW-0560">Oxidoreductase</keyword>
<sequence>MKKYYFALFLEPLPCLPQRFFLGNILHLKNESLFSTLATCQKRFGDTYATYFGPSRFVCINNVEHVQEIFTKRHIYDRDSFIRSNIGAVLPRCLRTLLGDEWHLRKRIVVEPFRQTELPRYLPNLVYSWDLIIENWCIEKYVTDDSNKISSTTNRYMLELLMEIFMGNSTIPEVSFADFCDAFLKFNGYVDFMFTTFFLPTIVKKWRVKMTKDYRESEALLHSYIKKLSDNAVITEKNLINSFLEAHKKEHMSENDIFSDIIDILATAYATTKVSSAAIIYYLSTNPHIQTKIKEELTTIGINRDTTLTIELVNRLTYIECVCKEVIRHSTEITPFVARTALKDDIIGNDHNRINVRKDDLLIICTYNIHHDPKHWKLDPYQFLPERFLDEDPDRHRYGFLPFGGGHRACIAQQLAMLEMKVFVIRLMLLVTVHRSKDIPTSAINSVIRQEEIPDLTGVYLKPTDEEIS</sequence>
<dbReference type="InterPro" id="IPR050196">
    <property type="entry name" value="Cytochrome_P450_Monoox"/>
</dbReference>
<dbReference type="InterPro" id="IPR002401">
    <property type="entry name" value="Cyt_P450_E_grp-I"/>
</dbReference>
<name>A0A814S1B0_9BILA</name>
<evidence type="ECO:0000256" key="5">
    <source>
        <dbReference type="ARBA" id="ARBA00023004"/>
    </source>
</evidence>
<dbReference type="Pfam" id="PF00067">
    <property type="entry name" value="p450"/>
    <property type="match status" value="1"/>
</dbReference>
<dbReference type="EMBL" id="CAJNOG010000279">
    <property type="protein sequence ID" value="CAF1141334.1"/>
    <property type="molecule type" value="Genomic_DNA"/>
</dbReference>
<dbReference type="InterPro" id="IPR036396">
    <property type="entry name" value="Cyt_P450_sf"/>
</dbReference>
<dbReference type="GO" id="GO:0004497">
    <property type="term" value="F:monooxygenase activity"/>
    <property type="evidence" value="ECO:0007669"/>
    <property type="project" value="UniProtKB-KW"/>
</dbReference>
<comment type="similarity">
    <text evidence="1 8">Belongs to the cytochrome P450 family.</text>
</comment>
<evidence type="ECO:0000313" key="9">
    <source>
        <dbReference type="EMBL" id="CAF1141334.1"/>
    </source>
</evidence>
<evidence type="ECO:0000256" key="8">
    <source>
        <dbReference type="RuleBase" id="RU000461"/>
    </source>
</evidence>
<dbReference type="Proteomes" id="UP000663845">
    <property type="component" value="Unassembled WGS sequence"/>
</dbReference>
<keyword evidence="6 8" id="KW-0503">Monooxygenase</keyword>
<evidence type="ECO:0000313" key="10">
    <source>
        <dbReference type="Proteomes" id="UP000663845"/>
    </source>
</evidence>
<dbReference type="CDD" id="cd00302">
    <property type="entry name" value="cytochrome_P450"/>
    <property type="match status" value="1"/>
</dbReference>
<evidence type="ECO:0000256" key="1">
    <source>
        <dbReference type="ARBA" id="ARBA00010617"/>
    </source>
</evidence>
<organism evidence="9 10">
    <name type="scientific">Adineta steineri</name>
    <dbReference type="NCBI Taxonomy" id="433720"/>
    <lineage>
        <taxon>Eukaryota</taxon>
        <taxon>Metazoa</taxon>
        <taxon>Spiralia</taxon>
        <taxon>Gnathifera</taxon>
        <taxon>Rotifera</taxon>
        <taxon>Eurotatoria</taxon>
        <taxon>Bdelloidea</taxon>
        <taxon>Adinetida</taxon>
        <taxon>Adinetidae</taxon>
        <taxon>Adineta</taxon>
    </lineage>
</organism>
<dbReference type="Gene3D" id="1.10.630.10">
    <property type="entry name" value="Cytochrome P450"/>
    <property type="match status" value="1"/>
</dbReference>
<dbReference type="PRINTS" id="PR00463">
    <property type="entry name" value="EP450I"/>
</dbReference>
<evidence type="ECO:0008006" key="11">
    <source>
        <dbReference type="Google" id="ProtNLM"/>
    </source>
</evidence>
<dbReference type="AlphaFoldDB" id="A0A814S1B0"/>
<dbReference type="PANTHER" id="PTHR24291:SF50">
    <property type="entry name" value="BIFUNCTIONAL ALBAFLAVENONE MONOOXYGENASE_TERPENE SYNTHASE"/>
    <property type="match status" value="1"/>
</dbReference>
<evidence type="ECO:0000256" key="6">
    <source>
        <dbReference type="ARBA" id="ARBA00023033"/>
    </source>
</evidence>
<reference evidence="9" key="1">
    <citation type="submission" date="2021-02" db="EMBL/GenBank/DDBJ databases">
        <authorList>
            <person name="Nowell W R."/>
        </authorList>
    </citation>
    <scope>NUCLEOTIDE SEQUENCE</scope>
</reference>
<dbReference type="SUPFAM" id="SSF48264">
    <property type="entry name" value="Cytochrome P450"/>
    <property type="match status" value="1"/>
</dbReference>
<dbReference type="GO" id="GO:0020037">
    <property type="term" value="F:heme binding"/>
    <property type="evidence" value="ECO:0007669"/>
    <property type="project" value="InterPro"/>
</dbReference>
<keyword evidence="3 7" id="KW-0479">Metal-binding</keyword>
<evidence type="ECO:0000256" key="2">
    <source>
        <dbReference type="ARBA" id="ARBA00022617"/>
    </source>
</evidence>
<evidence type="ECO:0000256" key="7">
    <source>
        <dbReference type="PIRSR" id="PIRSR602401-1"/>
    </source>
</evidence>
<dbReference type="InterPro" id="IPR001128">
    <property type="entry name" value="Cyt_P450"/>
</dbReference>
<dbReference type="PROSITE" id="PS00086">
    <property type="entry name" value="CYTOCHROME_P450"/>
    <property type="match status" value="1"/>
</dbReference>
<dbReference type="InterPro" id="IPR017972">
    <property type="entry name" value="Cyt_P450_CS"/>
</dbReference>
<keyword evidence="5 7" id="KW-0408">Iron</keyword>
<comment type="cofactor">
    <cofactor evidence="7">
        <name>heme</name>
        <dbReference type="ChEBI" id="CHEBI:30413"/>
    </cofactor>
</comment>
<dbReference type="GO" id="GO:0005506">
    <property type="term" value="F:iron ion binding"/>
    <property type="evidence" value="ECO:0007669"/>
    <property type="project" value="InterPro"/>
</dbReference>
<keyword evidence="2 7" id="KW-0349">Heme</keyword>
<evidence type="ECO:0000256" key="3">
    <source>
        <dbReference type="ARBA" id="ARBA00022723"/>
    </source>
</evidence>
<accession>A0A814S1B0</accession>
<feature type="binding site" description="axial binding residue" evidence="7">
    <location>
        <position position="410"/>
    </location>
    <ligand>
        <name>heme</name>
        <dbReference type="ChEBI" id="CHEBI:30413"/>
    </ligand>
    <ligandPart>
        <name>Fe</name>
        <dbReference type="ChEBI" id="CHEBI:18248"/>
    </ligandPart>
</feature>
<dbReference type="PRINTS" id="PR00385">
    <property type="entry name" value="P450"/>
</dbReference>
<comment type="caution">
    <text evidence="9">The sequence shown here is derived from an EMBL/GenBank/DDBJ whole genome shotgun (WGS) entry which is preliminary data.</text>
</comment>
<evidence type="ECO:0000256" key="4">
    <source>
        <dbReference type="ARBA" id="ARBA00023002"/>
    </source>
</evidence>
<protein>
    <recommendedName>
        <fullName evidence="11">Cytochrome P450</fullName>
    </recommendedName>
</protein>